<reference evidence="2 3" key="1">
    <citation type="submission" date="2024-05" db="EMBL/GenBank/DDBJ databases">
        <title>Genome sequencing and assembly of Indian major carp, Cirrhinus mrigala (Hamilton, 1822).</title>
        <authorList>
            <person name="Mohindra V."/>
            <person name="Chowdhury L.M."/>
            <person name="Lal K."/>
            <person name="Jena J.K."/>
        </authorList>
    </citation>
    <scope>NUCLEOTIDE SEQUENCE [LARGE SCALE GENOMIC DNA]</scope>
    <source>
        <strain evidence="2">CM1030</strain>
        <tissue evidence="2">Blood</tissue>
    </source>
</reference>
<feature type="non-terminal residue" evidence="2">
    <location>
        <position position="1"/>
    </location>
</feature>
<keyword evidence="3" id="KW-1185">Reference proteome</keyword>
<proteinExistence type="predicted"/>
<feature type="non-terminal residue" evidence="2">
    <location>
        <position position="62"/>
    </location>
</feature>
<evidence type="ECO:0000256" key="1">
    <source>
        <dbReference type="SAM" id="MobiDB-lite"/>
    </source>
</evidence>
<comment type="caution">
    <text evidence="2">The sequence shown here is derived from an EMBL/GenBank/DDBJ whole genome shotgun (WGS) entry which is preliminary data.</text>
</comment>
<sequence length="62" mass="7042">GFLMPESNVEDHMHSPSDSSQKQPLKDTELKEISEETHQLKKKVMKQIPIQQKVVLGGSNKK</sequence>
<gene>
    <name evidence="2" type="ORF">M9458_036375</name>
</gene>
<dbReference type="EMBL" id="JAMKFB020000018">
    <property type="protein sequence ID" value="KAL0168153.1"/>
    <property type="molecule type" value="Genomic_DNA"/>
</dbReference>
<evidence type="ECO:0000313" key="3">
    <source>
        <dbReference type="Proteomes" id="UP001529510"/>
    </source>
</evidence>
<name>A0ABD0P5C7_CIRMR</name>
<accession>A0ABD0P5C7</accession>
<dbReference type="Proteomes" id="UP001529510">
    <property type="component" value="Unassembled WGS sequence"/>
</dbReference>
<dbReference type="AlphaFoldDB" id="A0ABD0P5C7"/>
<protein>
    <submittedName>
        <fullName evidence="2">Uncharacterized protein</fullName>
    </submittedName>
</protein>
<feature type="region of interest" description="Disordered" evidence="1">
    <location>
        <begin position="1"/>
        <end position="30"/>
    </location>
</feature>
<evidence type="ECO:0000313" key="2">
    <source>
        <dbReference type="EMBL" id="KAL0168153.1"/>
    </source>
</evidence>
<organism evidence="2 3">
    <name type="scientific">Cirrhinus mrigala</name>
    <name type="common">Mrigala</name>
    <dbReference type="NCBI Taxonomy" id="683832"/>
    <lineage>
        <taxon>Eukaryota</taxon>
        <taxon>Metazoa</taxon>
        <taxon>Chordata</taxon>
        <taxon>Craniata</taxon>
        <taxon>Vertebrata</taxon>
        <taxon>Euteleostomi</taxon>
        <taxon>Actinopterygii</taxon>
        <taxon>Neopterygii</taxon>
        <taxon>Teleostei</taxon>
        <taxon>Ostariophysi</taxon>
        <taxon>Cypriniformes</taxon>
        <taxon>Cyprinidae</taxon>
        <taxon>Labeoninae</taxon>
        <taxon>Labeonini</taxon>
        <taxon>Cirrhinus</taxon>
    </lineage>
</organism>